<feature type="domain" description="Nephrocystin 3-like N-terminal" evidence="2">
    <location>
        <begin position="217"/>
        <end position="380"/>
    </location>
</feature>
<dbReference type="Proteomes" id="UP000325902">
    <property type="component" value="Unassembled WGS sequence"/>
</dbReference>
<dbReference type="PANTHER" id="PTHR10039:SF15">
    <property type="entry name" value="NACHT DOMAIN-CONTAINING PROTEIN"/>
    <property type="match status" value="1"/>
</dbReference>
<reference evidence="3 4" key="1">
    <citation type="journal article" date="2019" name="Sci. Rep.">
        <title>A multi-omics analysis of the grapevine pathogen Lasiodiplodia theobromae reveals that temperature affects the expression of virulence- and pathogenicity-related genes.</title>
        <authorList>
            <person name="Felix C."/>
            <person name="Meneses R."/>
            <person name="Goncalves M.F.M."/>
            <person name="Tilleman L."/>
            <person name="Duarte A.S."/>
            <person name="Jorrin-Novo J.V."/>
            <person name="Van de Peer Y."/>
            <person name="Deforce D."/>
            <person name="Van Nieuwerburgh F."/>
            <person name="Esteves A.C."/>
            <person name="Alves A."/>
        </authorList>
    </citation>
    <scope>NUCLEOTIDE SEQUENCE [LARGE SCALE GENOMIC DNA]</scope>
    <source>
        <strain evidence="3 4">LA-SOL3</strain>
    </source>
</reference>
<dbReference type="OrthoDB" id="3944243at2759"/>
<keyword evidence="4" id="KW-1185">Reference proteome</keyword>
<dbReference type="Gene3D" id="3.40.50.300">
    <property type="entry name" value="P-loop containing nucleotide triphosphate hydrolases"/>
    <property type="match status" value="1"/>
</dbReference>
<comment type="caution">
    <text evidence="3">The sequence shown here is derived from an EMBL/GenBank/DDBJ whole genome shotgun (WGS) entry which is preliminary data.</text>
</comment>
<proteinExistence type="predicted"/>
<keyword evidence="1" id="KW-0677">Repeat</keyword>
<gene>
    <name evidence="3" type="ORF">DBV05_g12690</name>
</gene>
<evidence type="ECO:0000313" key="3">
    <source>
        <dbReference type="EMBL" id="KAB2568631.1"/>
    </source>
</evidence>
<name>A0A5N5CTF2_9PEZI</name>
<dbReference type="PANTHER" id="PTHR10039">
    <property type="entry name" value="AMELOGENIN"/>
    <property type="match status" value="1"/>
</dbReference>
<dbReference type="InterPro" id="IPR027417">
    <property type="entry name" value="P-loop_NTPase"/>
</dbReference>
<dbReference type="InterPro" id="IPR056884">
    <property type="entry name" value="NPHP3-like_N"/>
</dbReference>
<dbReference type="AlphaFoldDB" id="A0A5N5CTF2"/>
<dbReference type="Pfam" id="PF24883">
    <property type="entry name" value="NPHP3_N"/>
    <property type="match status" value="1"/>
</dbReference>
<accession>A0A5N5CTF2</accession>
<sequence>MGDPLSVASGVAGLLGLADIVFSRVYKYAKAVKGAESSAQTLANEIRTLAGLLHSLSMVATELEVGPTVSTFRLQHVITCQQVLLKIDRKTREADPSNPDGGKFRSVLKKLKWPFSSTETKELIEEINRHQRVITVALSADSITHLQQLLSGQDELRSGQDDLRAGIRALREDFNEQREIETRIALDAKRKEVLQFFGSVDPTEKHETSKGLRHRETGSWLLSNTAFIAWANHIGSRLWLSGIPGAGKTILASVVIEEMLRQASGSSEKAVAYFYCDYNKPEHQKSSNILGAIACQLARQDKSERSFELLQDYYRSCSPSTPKASRLLTLVQEMSMSFDAVSIVVDALDECGNDRTVTAEDLASLNKGIGSNIRTAFLSRAEPDIKNILDNFMHIPIAAHNDDVKIFVAEEIESRARKGNLRIKTPGLKNEIIEALINGADGM</sequence>
<protein>
    <recommendedName>
        <fullName evidence="2">Nephrocystin 3-like N-terminal domain-containing protein</fullName>
    </recommendedName>
</protein>
<evidence type="ECO:0000313" key="4">
    <source>
        <dbReference type="Proteomes" id="UP000325902"/>
    </source>
</evidence>
<dbReference type="EMBL" id="VCHE01000322">
    <property type="protein sequence ID" value="KAB2568631.1"/>
    <property type="molecule type" value="Genomic_DNA"/>
</dbReference>
<evidence type="ECO:0000256" key="1">
    <source>
        <dbReference type="ARBA" id="ARBA00022737"/>
    </source>
</evidence>
<evidence type="ECO:0000259" key="2">
    <source>
        <dbReference type="Pfam" id="PF24883"/>
    </source>
</evidence>
<organism evidence="3 4">
    <name type="scientific">Lasiodiplodia theobromae</name>
    <dbReference type="NCBI Taxonomy" id="45133"/>
    <lineage>
        <taxon>Eukaryota</taxon>
        <taxon>Fungi</taxon>
        <taxon>Dikarya</taxon>
        <taxon>Ascomycota</taxon>
        <taxon>Pezizomycotina</taxon>
        <taxon>Dothideomycetes</taxon>
        <taxon>Dothideomycetes incertae sedis</taxon>
        <taxon>Botryosphaeriales</taxon>
        <taxon>Botryosphaeriaceae</taxon>
        <taxon>Lasiodiplodia</taxon>
    </lineage>
</organism>